<evidence type="ECO:0000313" key="2">
    <source>
        <dbReference type="Proteomes" id="UP000276133"/>
    </source>
</evidence>
<name>A0A3M7S2C9_BRAPC</name>
<dbReference type="Proteomes" id="UP000276133">
    <property type="component" value="Unassembled WGS sequence"/>
</dbReference>
<sequence length="70" mass="7537">MFELFSSASASAAGKSAGSKWWPAFGISMHVCLSTANFCRPISSENVSHFILDRVVLNVEIARDGLTGLF</sequence>
<gene>
    <name evidence="1" type="ORF">BpHYR1_034773</name>
</gene>
<proteinExistence type="predicted"/>
<protein>
    <submittedName>
        <fullName evidence="1">Uncharacterized protein</fullName>
    </submittedName>
</protein>
<organism evidence="1 2">
    <name type="scientific">Brachionus plicatilis</name>
    <name type="common">Marine rotifer</name>
    <name type="synonym">Brachionus muelleri</name>
    <dbReference type="NCBI Taxonomy" id="10195"/>
    <lineage>
        <taxon>Eukaryota</taxon>
        <taxon>Metazoa</taxon>
        <taxon>Spiralia</taxon>
        <taxon>Gnathifera</taxon>
        <taxon>Rotifera</taxon>
        <taxon>Eurotatoria</taxon>
        <taxon>Monogononta</taxon>
        <taxon>Pseudotrocha</taxon>
        <taxon>Ploima</taxon>
        <taxon>Brachionidae</taxon>
        <taxon>Brachionus</taxon>
    </lineage>
</organism>
<evidence type="ECO:0000313" key="1">
    <source>
        <dbReference type="EMBL" id="RNA29785.1"/>
    </source>
</evidence>
<accession>A0A3M7S2C9</accession>
<dbReference type="EMBL" id="REGN01002164">
    <property type="protein sequence ID" value="RNA29785.1"/>
    <property type="molecule type" value="Genomic_DNA"/>
</dbReference>
<keyword evidence="2" id="KW-1185">Reference proteome</keyword>
<dbReference type="AlphaFoldDB" id="A0A3M7S2C9"/>
<reference evidence="1 2" key="1">
    <citation type="journal article" date="2018" name="Sci. Rep.">
        <title>Genomic signatures of local adaptation to the degree of environmental predictability in rotifers.</title>
        <authorList>
            <person name="Franch-Gras L."/>
            <person name="Hahn C."/>
            <person name="Garcia-Roger E.M."/>
            <person name="Carmona M.J."/>
            <person name="Serra M."/>
            <person name="Gomez A."/>
        </authorList>
    </citation>
    <scope>NUCLEOTIDE SEQUENCE [LARGE SCALE GENOMIC DNA]</scope>
    <source>
        <strain evidence="1">HYR1</strain>
    </source>
</reference>
<comment type="caution">
    <text evidence="1">The sequence shown here is derived from an EMBL/GenBank/DDBJ whole genome shotgun (WGS) entry which is preliminary data.</text>
</comment>